<dbReference type="RefSeq" id="WP_327969025.1">
    <property type="nucleotide sequence ID" value="NZ_JARMQG010000239.1"/>
</dbReference>
<dbReference type="PIRSF" id="PIRSF001123">
    <property type="entry name" value="PepA_GA"/>
    <property type="match status" value="1"/>
</dbReference>
<proteinExistence type="inferred from homology"/>
<accession>A0ABU6NCJ5</accession>
<evidence type="ECO:0000256" key="1">
    <source>
        <dbReference type="ARBA" id="ARBA00006272"/>
    </source>
</evidence>
<keyword evidence="8" id="KW-1185">Reference proteome</keyword>
<evidence type="ECO:0000256" key="6">
    <source>
        <dbReference type="PIRNR" id="PIRNR001123"/>
    </source>
</evidence>
<dbReference type="SUPFAM" id="SSF53187">
    <property type="entry name" value="Zn-dependent exopeptidases"/>
    <property type="match status" value="1"/>
</dbReference>
<keyword evidence="2" id="KW-0031">Aminopeptidase</keyword>
<keyword evidence="3" id="KW-0645">Protease</keyword>
<comment type="caution">
    <text evidence="7">The sequence shown here is derived from an EMBL/GenBank/DDBJ whole genome shotgun (WGS) entry which is preliminary data.</text>
</comment>
<dbReference type="SUPFAM" id="SSF101821">
    <property type="entry name" value="Aminopeptidase/glucanase lid domain"/>
    <property type="match status" value="1"/>
</dbReference>
<dbReference type="EMBL" id="JARMQG010000239">
    <property type="protein sequence ID" value="MED3563925.1"/>
    <property type="molecule type" value="Genomic_DNA"/>
</dbReference>
<evidence type="ECO:0000256" key="5">
    <source>
        <dbReference type="ARBA" id="ARBA00022801"/>
    </source>
</evidence>
<dbReference type="InterPro" id="IPR023367">
    <property type="entry name" value="Peptidase_M42_dom2"/>
</dbReference>
<dbReference type="PANTHER" id="PTHR32481">
    <property type="entry name" value="AMINOPEPTIDASE"/>
    <property type="match status" value="1"/>
</dbReference>
<dbReference type="Gene3D" id="3.40.630.10">
    <property type="entry name" value="Zn peptidases"/>
    <property type="match status" value="1"/>
</dbReference>
<dbReference type="InterPro" id="IPR008007">
    <property type="entry name" value="Peptidase_M42"/>
</dbReference>
<organism evidence="7 8">
    <name type="scientific">Bacillus xiapuensis</name>
    <dbReference type="NCBI Taxonomy" id="2014075"/>
    <lineage>
        <taxon>Bacteria</taxon>
        <taxon>Bacillati</taxon>
        <taxon>Bacillota</taxon>
        <taxon>Bacilli</taxon>
        <taxon>Bacillales</taxon>
        <taxon>Bacillaceae</taxon>
        <taxon>Bacillus</taxon>
    </lineage>
</organism>
<dbReference type="Gene3D" id="2.40.30.40">
    <property type="entry name" value="Peptidase M42, domain 2"/>
    <property type="match status" value="1"/>
</dbReference>
<name>A0ABU6NCJ5_9BACI</name>
<sequence length="383" mass="41267">MTNTNTVELKSGTLLSDSATVKARIKEWLRDLTGIVGVSGSEQEVVRYMKEKLLPYADEVKVDNNGNIIAIKNGTAPGPKLMISSHSDEVGFCVKNILPNGFIMFDKIGGVSDQLLLGRKVWVTTKKLPGLIGIKAGHMQTAEESKRVKTPRECYIDMGASSRKEVEDMGVKIGDPIVFQSDFMEMDNKDLIATKAVDNRIHCAILIELFKQLQGVDFAGTLYGVVTVQEEVGLRGAMMVGNAIQPDYAIVLDTIPAGDTPDIDTEISLPVYLGKGPACPIADGVGGTMVFNYIHPKVREMIEEQAAKASVNLQAITLIGDGYTTDAASLGSVNTGIPVGVLSTPRRYSHSPIELVHLHDALGVLKIVTGIVIDNGNKDLSFI</sequence>
<evidence type="ECO:0000313" key="7">
    <source>
        <dbReference type="EMBL" id="MED3563925.1"/>
    </source>
</evidence>
<dbReference type="InterPro" id="IPR051464">
    <property type="entry name" value="Peptidase_M42_aminopept"/>
</dbReference>
<evidence type="ECO:0000256" key="3">
    <source>
        <dbReference type="ARBA" id="ARBA00022670"/>
    </source>
</evidence>
<evidence type="ECO:0000256" key="4">
    <source>
        <dbReference type="ARBA" id="ARBA00022723"/>
    </source>
</evidence>
<keyword evidence="5" id="KW-0378">Hydrolase</keyword>
<keyword evidence="4" id="KW-0479">Metal-binding</keyword>
<comment type="similarity">
    <text evidence="1 6">Belongs to the peptidase M42 family.</text>
</comment>
<gene>
    <name evidence="7" type="ORF">P4447_15975</name>
</gene>
<reference evidence="7 8" key="1">
    <citation type="submission" date="2023-03" db="EMBL/GenBank/DDBJ databases">
        <title>Bacillus Genome Sequencing.</title>
        <authorList>
            <person name="Dunlap C."/>
        </authorList>
    </citation>
    <scope>NUCLEOTIDE SEQUENCE [LARGE SCALE GENOMIC DNA]</scope>
    <source>
        <strain evidence="7 8">B-14544</strain>
    </source>
</reference>
<dbReference type="PANTHER" id="PTHR32481:SF0">
    <property type="entry name" value="AMINOPEPTIDASE YPDE-RELATED"/>
    <property type="match status" value="1"/>
</dbReference>
<dbReference type="Pfam" id="PF05343">
    <property type="entry name" value="Peptidase_M42"/>
    <property type="match status" value="1"/>
</dbReference>
<dbReference type="Proteomes" id="UP001330749">
    <property type="component" value="Unassembled WGS sequence"/>
</dbReference>
<protein>
    <submittedName>
        <fullName evidence="7">M42 family peptidase</fullName>
    </submittedName>
</protein>
<evidence type="ECO:0000313" key="8">
    <source>
        <dbReference type="Proteomes" id="UP001330749"/>
    </source>
</evidence>
<evidence type="ECO:0000256" key="2">
    <source>
        <dbReference type="ARBA" id="ARBA00022438"/>
    </source>
</evidence>